<gene>
    <name evidence="2" type="ORF">C3L33_16455</name>
</gene>
<comment type="caution">
    <text evidence="2">The sequence shown here is derived from an EMBL/GenBank/DDBJ whole genome shotgun (WGS) entry which is preliminary data.</text>
</comment>
<evidence type="ECO:0008006" key="4">
    <source>
        <dbReference type="Google" id="ProtNLM"/>
    </source>
</evidence>
<accession>A0A6A4KV90</accession>
<dbReference type="OrthoDB" id="1928965at2759"/>
<evidence type="ECO:0000313" key="2">
    <source>
        <dbReference type="EMBL" id="KAE9451666.1"/>
    </source>
</evidence>
<reference evidence="2 3" key="1">
    <citation type="journal article" date="2019" name="Genome Biol. Evol.">
        <title>The Rhododendron genome and chromosomal organization provide insight into shared whole-genome duplications across the heath family (Ericaceae).</title>
        <authorList>
            <person name="Soza V.L."/>
            <person name="Lindsley D."/>
            <person name="Waalkes A."/>
            <person name="Ramage E."/>
            <person name="Patwardhan R.P."/>
            <person name="Burton J.N."/>
            <person name="Adey A."/>
            <person name="Kumar A."/>
            <person name="Qiu R."/>
            <person name="Shendure J."/>
            <person name="Hall B."/>
        </authorList>
    </citation>
    <scope>NUCLEOTIDE SEQUENCE [LARGE SCALE GENOMIC DNA]</scope>
    <source>
        <strain evidence="2">RSF 1966-606</strain>
    </source>
</reference>
<name>A0A6A4KV90_9ERIC</name>
<protein>
    <recommendedName>
        <fullName evidence="4">TCP domain-containing protein</fullName>
    </recommendedName>
</protein>
<organism evidence="2 3">
    <name type="scientific">Rhododendron williamsianum</name>
    <dbReference type="NCBI Taxonomy" id="262921"/>
    <lineage>
        <taxon>Eukaryota</taxon>
        <taxon>Viridiplantae</taxon>
        <taxon>Streptophyta</taxon>
        <taxon>Embryophyta</taxon>
        <taxon>Tracheophyta</taxon>
        <taxon>Spermatophyta</taxon>
        <taxon>Magnoliopsida</taxon>
        <taxon>eudicotyledons</taxon>
        <taxon>Gunneridae</taxon>
        <taxon>Pentapetalae</taxon>
        <taxon>asterids</taxon>
        <taxon>Ericales</taxon>
        <taxon>Ericaceae</taxon>
        <taxon>Ericoideae</taxon>
        <taxon>Rhodoreae</taxon>
        <taxon>Rhododendron</taxon>
    </lineage>
</organism>
<feature type="region of interest" description="Disordered" evidence="1">
    <location>
        <begin position="10"/>
        <end position="49"/>
    </location>
</feature>
<keyword evidence="3" id="KW-1185">Reference proteome</keyword>
<evidence type="ECO:0000313" key="3">
    <source>
        <dbReference type="Proteomes" id="UP000428333"/>
    </source>
</evidence>
<dbReference type="AlphaFoldDB" id="A0A6A4KV90"/>
<dbReference type="Proteomes" id="UP000428333">
    <property type="component" value="Linkage Group LG10"/>
</dbReference>
<dbReference type="EMBL" id="QEFC01002703">
    <property type="protein sequence ID" value="KAE9451666.1"/>
    <property type="molecule type" value="Genomic_DNA"/>
</dbReference>
<sequence>GLVRFKLNMASVDDDNDENSGILSSDPLLGDTPEYTITAVGPPSEAAEQRSQGAIVPSLKEEPSDSELEGSIPVGVMPIMSAPMGRSMVVAQPKRSSKDRHTKVVFETLMITTCFFHPTFKKRKRACNSDFYDMNDSGLSNYAPVTPQGLVPVWAVGGGPGGAFFMIPPASNHQPQLWAIPARPISNFVSGVGFGGGGGEVLQGAVGSGSSSSAASGKVSVMAPCSSSSTATTPQMLRDFSLEIYDKKELQFMVSSGSDQAAPS</sequence>
<proteinExistence type="predicted"/>
<evidence type="ECO:0000256" key="1">
    <source>
        <dbReference type="SAM" id="MobiDB-lite"/>
    </source>
</evidence>
<feature type="non-terminal residue" evidence="2">
    <location>
        <position position="1"/>
    </location>
</feature>